<dbReference type="CDD" id="cd00215">
    <property type="entry name" value="PTS_IIA_lac"/>
    <property type="match status" value="1"/>
</dbReference>
<dbReference type="GO" id="GO:0046872">
    <property type="term" value="F:metal ion binding"/>
    <property type="evidence" value="ECO:0007669"/>
    <property type="project" value="UniProtKB-KW"/>
</dbReference>
<dbReference type="OrthoDB" id="350602at2"/>
<dbReference type="SUPFAM" id="SSF46973">
    <property type="entry name" value="Enzyme IIa from lactose specific PTS, IIa-lac"/>
    <property type="match status" value="1"/>
</dbReference>
<evidence type="ECO:0000256" key="1">
    <source>
        <dbReference type="ARBA" id="ARBA00004496"/>
    </source>
</evidence>
<dbReference type="PIRSF" id="PIRSF000699">
    <property type="entry name" value="PTS_IILac_III"/>
    <property type="match status" value="1"/>
</dbReference>
<dbReference type="GO" id="GO:0009401">
    <property type="term" value="P:phosphoenolpyruvate-dependent sugar phosphotransferase system"/>
    <property type="evidence" value="ECO:0007669"/>
    <property type="project" value="UniProtKB-KW"/>
</dbReference>
<dbReference type="InterPro" id="IPR003188">
    <property type="entry name" value="PTS_IIA_lac/cel"/>
</dbReference>
<evidence type="ECO:0000256" key="7">
    <source>
        <dbReference type="PIRSR" id="PIRSR000699-1"/>
    </source>
</evidence>
<dbReference type="PROSITE" id="PS51095">
    <property type="entry name" value="PTS_EIIA_TYPE_3"/>
    <property type="match status" value="1"/>
</dbReference>
<dbReference type="RefSeq" id="WP_097160082.1">
    <property type="nucleotide sequence ID" value="NZ_JBEPMQ010000011.1"/>
</dbReference>
<dbReference type="GO" id="GO:0005737">
    <property type="term" value="C:cytoplasm"/>
    <property type="evidence" value="ECO:0007669"/>
    <property type="project" value="UniProtKB-SubCell"/>
</dbReference>
<accession>A0A285D606</accession>
<proteinExistence type="predicted"/>
<keyword evidence="8" id="KW-0479">Metal-binding</keyword>
<dbReference type="Gene3D" id="1.20.58.80">
    <property type="entry name" value="Phosphotransferase system, lactose/cellobiose-type IIA subunit"/>
    <property type="match status" value="1"/>
</dbReference>
<keyword evidence="6" id="KW-0598">Phosphotransferase system</keyword>
<evidence type="ECO:0000256" key="3">
    <source>
        <dbReference type="ARBA" id="ARBA00022490"/>
    </source>
</evidence>
<sequence>MDPTSLEGISFQIILHAGNARSSSMEAIQLAKIGKFEQALEKIAEADQSFLEAHHAQTSLLEKEANGESSSLSILLVHAQDHLMTAMTVKEMAQEFIDLYRKLGQ</sequence>
<evidence type="ECO:0000313" key="11">
    <source>
        <dbReference type="Proteomes" id="UP000219546"/>
    </source>
</evidence>
<feature type="binding site" evidence="8">
    <location>
        <position position="81"/>
    </location>
    <ligand>
        <name>Mg(2+)</name>
        <dbReference type="ChEBI" id="CHEBI:18420"/>
        <note>ligand shared between all trimeric partners</note>
    </ligand>
</feature>
<keyword evidence="2" id="KW-0813">Transport</keyword>
<organism evidence="10 11">
    <name type="scientific">Bacillus oleivorans</name>
    <dbReference type="NCBI Taxonomy" id="1448271"/>
    <lineage>
        <taxon>Bacteria</taxon>
        <taxon>Bacillati</taxon>
        <taxon>Bacillota</taxon>
        <taxon>Bacilli</taxon>
        <taxon>Bacillales</taxon>
        <taxon>Bacillaceae</taxon>
        <taxon>Bacillus</taxon>
    </lineage>
</organism>
<feature type="modified residue" description="Phosphohistidine; by HPr" evidence="9">
    <location>
        <position position="78"/>
    </location>
</feature>
<evidence type="ECO:0000256" key="5">
    <source>
        <dbReference type="ARBA" id="ARBA00022679"/>
    </source>
</evidence>
<dbReference type="PANTHER" id="PTHR34382:SF7">
    <property type="entry name" value="PTS SYSTEM N,N'-DIACETYLCHITOBIOSE-SPECIFIC EIIA COMPONENT"/>
    <property type="match status" value="1"/>
</dbReference>
<dbReference type="InterPro" id="IPR036542">
    <property type="entry name" value="PTS_IIA_lac/cel_sf"/>
</dbReference>
<dbReference type="Pfam" id="PF02255">
    <property type="entry name" value="PTS_IIA"/>
    <property type="match status" value="1"/>
</dbReference>
<dbReference type="GO" id="GO:0016740">
    <property type="term" value="F:transferase activity"/>
    <property type="evidence" value="ECO:0007669"/>
    <property type="project" value="UniProtKB-KW"/>
</dbReference>
<dbReference type="AlphaFoldDB" id="A0A285D606"/>
<comment type="subcellular location">
    <subcellularLocation>
        <location evidence="1">Cytoplasm</location>
    </subcellularLocation>
</comment>
<reference evidence="10 11" key="1">
    <citation type="submission" date="2017-08" db="EMBL/GenBank/DDBJ databases">
        <authorList>
            <person name="de Groot N.N."/>
        </authorList>
    </citation>
    <scope>NUCLEOTIDE SEQUENCE [LARGE SCALE GENOMIC DNA]</scope>
    <source>
        <strain evidence="10 11">JC228</strain>
    </source>
</reference>
<evidence type="ECO:0000256" key="9">
    <source>
        <dbReference type="PROSITE-ProRule" id="PRU00418"/>
    </source>
</evidence>
<dbReference type="FunFam" id="1.20.58.80:FF:000001">
    <property type="entry name" value="PTS system, lactose-specific IIa component"/>
    <property type="match status" value="1"/>
</dbReference>
<keyword evidence="4" id="KW-0762">Sugar transport</keyword>
<gene>
    <name evidence="10" type="ORF">SAMN05877753_11029</name>
</gene>
<dbReference type="EMBL" id="OAOP01000010">
    <property type="protein sequence ID" value="SNX74708.1"/>
    <property type="molecule type" value="Genomic_DNA"/>
</dbReference>
<keyword evidence="5" id="KW-0808">Transferase</keyword>
<evidence type="ECO:0000256" key="2">
    <source>
        <dbReference type="ARBA" id="ARBA00022448"/>
    </source>
</evidence>
<feature type="active site" description="Tele-phosphohistidine intermediate" evidence="7">
    <location>
        <position position="78"/>
    </location>
</feature>
<comment type="cofactor">
    <cofactor evidence="8">
        <name>Mg(2+)</name>
        <dbReference type="ChEBI" id="CHEBI:18420"/>
    </cofactor>
    <text evidence="8">Binds 1 Mg(2+) ion per trimer.</text>
</comment>
<evidence type="ECO:0000313" key="10">
    <source>
        <dbReference type="EMBL" id="SNX74708.1"/>
    </source>
</evidence>
<keyword evidence="8" id="KW-0460">Magnesium</keyword>
<dbReference type="Proteomes" id="UP000219546">
    <property type="component" value="Unassembled WGS sequence"/>
</dbReference>
<evidence type="ECO:0000256" key="8">
    <source>
        <dbReference type="PIRSR" id="PIRSR000699-2"/>
    </source>
</evidence>
<name>A0A285D606_9BACI</name>
<keyword evidence="3" id="KW-0963">Cytoplasm</keyword>
<dbReference type="PANTHER" id="PTHR34382">
    <property type="entry name" value="PTS SYSTEM N,N'-DIACETYLCHITOBIOSE-SPECIFIC EIIA COMPONENT"/>
    <property type="match status" value="1"/>
</dbReference>
<evidence type="ECO:0000256" key="6">
    <source>
        <dbReference type="ARBA" id="ARBA00022683"/>
    </source>
</evidence>
<protein>
    <submittedName>
        <fullName evidence="10">PTS system cellobiose-specific IIA component</fullName>
    </submittedName>
</protein>
<evidence type="ECO:0000256" key="4">
    <source>
        <dbReference type="ARBA" id="ARBA00022597"/>
    </source>
</evidence>
<keyword evidence="11" id="KW-1185">Reference proteome</keyword>